<evidence type="ECO:0000256" key="1">
    <source>
        <dbReference type="ARBA" id="ARBA00004141"/>
    </source>
</evidence>
<dbReference type="PANTHER" id="PTHR43229">
    <property type="entry name" value="NODULATION PROTEIN J"/>
    <property type="match status" value="1"/>
</dbReference>
<dbReference type="RefSeq" id="WP_151566459.1">
    <property type="nucleotide sequence ID" value="NZ_WBMT01000020.1"/>
</dbReference>
<evidence type="ECO:0000259" key="7">
    <source>
        <dbReference type="Pfam" id="PF01061"/>
    </source>
</evidence>
<dbReference type="InterPro" id="IPR000412">
    <property type="entry name" value="ABC_2_transport"/>
</dbReference>
<evidence type="ECO:0000313" key="8">
    <source>
        <dbReference type="EMBL" id="KAB2343070.1"/>
    </source>
</evidence>
<evidence type="ECO:0000256" key="6">
    <source>
        <dbReference type="SAM" id="Phobius"/>
    </source>
</evidence>
<gene>
    <name evidence="8" type="ORF">F8566_36615</name>
</gene>
<evidence type="ECO:0000256" key="3">
    <source>
        <dbReference type="ARBA" id="ARBA00022989"/>
    </source>
</evidence>
<dbReference type="Proteomes" id="UP000468735">
    <property type="component" value="Unassembled WGS sequence"/>
</dbReference>
<dbReference type="PIRSF" id="PIRSF006648">
    <property type="entry name" value="DrrB"/>
    <property type="match status" value="1"/>
</dbReference>
<dbReference type="GO" id="GO:0046677">
    <property type="term" value="P:response to antibiotic"/>
    <property type="evidence" value="ECO:0007669"/>
    <property type="project" value="UniProtKB-KW"/>
</dbReference>
<feature type="domain" description="ABC-2 type transporter transmembrane" evidence="7">
    <location>
        <begin position="30"/>
        <end position="225"/>
    </location>
</feature>
<feature type="transmembrane region" description="Helical" evidence="6">
    <location>
        <begin position="146"/>
        <end position="166"/>
    </location>
</feature>
<evidence type="ECO:0000256" key="5">
    <source>
        <dbReference type="ARBA" id="ARBA00023251"/>
    </source>
</evidence>
<protein>
    <submittedName>
        <fullName evidence="8">ABC transporter permease</fullName>
    </submittedName>
</protein>
<name>A0A6H9YCZ3_9ACTN</name>
<dbReference type="GO" id="GO:0043190">
    <property type="term" value="C:ATP-binding cassette (ABC) transporter complex"/>
    <property type="evidence" value="ECO:0007669"/>
    <property type="project" value="InterPro"/>
</dbReference>
<feature type="transmembrane region" description="Helical" evidence="6">
    <location>
        <begin position="178"/>
        <end position="197"/>
    </location>
</feature>
<organism evidence="8 9">
    <name type="scientific">Actinomadura rudentiformis</name>
    <dbReference type="NCBI Taxonomy" id="359158"/>
    <lineage>
        <taxon>Bacteria</taxon>
        <taxon>Bacillati</taxon>
        <taxon>Actinomycetota</taxon>
        <taxon>Actinomycetes</taxon>
        <taxon>Streptosporangiales</taxon>
        <taxon>Thermomonosporaceae</taxon>
        <taxon>Actinomadura</taxon>
    </lineage>
</organism>
<dbReference type="Pfam" id="PF01061">
    <property type="entry name" value="ABC2_membrane"/>
    <property type="match status" value="1"/>
</dbReference>
<evidence type="ECO:0000256" key="2">
    <source>
        <dbReference type="ARBA" id="ARBA00022692"/>
    </source>
</evidence>
<proteinExistence type="predicted"/>
<keyword evidence="5" id="KW-0046">Antibiotic resistance</keyword>
<dbReference type="OrthoDB" id="3399482at2"/>
<keyword evidence="3 6" id="KW-1133">Transmembrane helix</keyword>
<evidence type="ECO:0000313" key="9">
    <source>
        <dbReference type="Proteomes" id="UP000468735"/>
    </source>
</evidence>
<feature type="transmembrane region" description="Helical" evidence="6">
    <location>
        <begin position="243"/>
        <end position="265"/>
    </location>
</feature>
<reference evidence="8 9" key="1">
    <citation type="submission" date="2019-09" db="EMBL/GenBank/DDBJ databases">
        <title>Actinomadura physcomitrii sp. nov., a novel actinomycete isolated from moss [Physcomitrium sphaericum (Ludw) Fuernr].</title>
        <authorList>
            <person name="Zhuang X."/>
            <person name="Liu C."/>
        </authorList>
    </citation>
    <scope>NUCLEOTIDE SEQUENCE [LARGE SCALE GENOMIC DNA]</scope>
    <source>
        <strain evidence="8 9">HMC1</strain>
    </source>
</reference>
<dbReference type="AlphaFoldDB" id="A0A6H9YCZ3"/>
<keyword evidence="4 6" id="KW-0472">Membrane</keyword>
<accession>A0A6H9YCZ3</accession>
<dbReference type="PANTHER" id="PTHR43229:SF3">
    <property type="entry name" value="ABC-TYPE MULTIDRUG TRANSPORT SYSTEM, PERMEASE COMPONENT"/>
    <property type="match status" value="1"/>
</dbReference>
<dbReference type="GO" id="GO:0140359">
    <property type="term" value="F:ABC-type transporter activity"/>
    <property type="evidence" value="ECO:0007669"/>
    <property type="project" value="InterPro"/>
</dbReference>
<comment type="subcellular location">
    <subcellularLocation>
        <location evidence="1">Membrane</location>
        <topology evidence="1">Multi-pass membrane protein</topology>
    </subcellularLocation>
</comment>
<feature type="transmembrane region" description="Helical" evidence="6">
    <location>
        <begin position="110"/>
        <end position="134"/>
    </location>
</feature>
<evidence type="ECO:0000256" key="4">
    <source>
        <dbReference type="ARBA" id="ARBA00023136"/>
    </source>
</evidence>
<dbReference type="EMBL" id="WBMT01000020">
    <property type="protein sequence ID" value="KAB2343070.1"/>
    <property type="molecule type" value="Genomic_DNA"/>
</dbReference>
<dbReference type="InterPro" id="IPR051784">
    <property type="entry name" value="Nod_factor_ABC_transporter"/>
</dbReference>
<feature type="transmembrane region" description="Helical" evidence="6">
    <location>
        <begin position="65"/>
        <end position="89"/>
    </location>
</feature>
<sequence>MNSSRLKDLVQPMSLSHVLAVARLDLTLLLRNRSVLFSVVGMPLLFGGMLFGFRGQETGGLDMALFAGTGYLAFFLVFAVFMNLVSVFTARREDLTLKRLRSGSLSDSEVFGGSLVVSGAIYLIQALLLVVVLGTALGGPWPANPLLMLAGMLAGVVVFALLAFAISGLTPNADMAQLTVVPVMFASMAGSGVMFPLEFLPGAAREAAGMLPLSPLVDIVRTGYFGQDHTVGGTQSDIGFVEAWIRCLKPFAVFALWTVVGLWSARRWFRWEPRHA</sequence>
<dbReference type="InterPro" id="IPR013525">
    <property type="entry name" value="ABC2_TM"/>
</dbReference>
<keyword evidence="9" id="KW-1185">Reference proteome</keyword>
<feature type="transmembrane region" description="Helical" evidence="6">
    <location>
        <begin position="35"/>
        <end position="53"/>
    </location>
</feature>
<comment type="caution">
    <text evidence="8">The sequence shown here is derived from an EMBL/GenBank/DDBJ whole genome shotgun (WGS) entry which is preliminary data.</text>
</comment>
<keyword evidence="2 6" id="KW-0812">Transmembrane</keyword>